<proteinExistence type="predicted"/>
<keyword evidence="3" id="KW-1185">Reference proteome</keyword>
<comment type="caution">
    <text evidence="2">The sequence shown here is derived from an EMBL/GenBank/DDBJ whole genome shotgun (WGS) entry which is preliminary data.</text>
</comment>
<keyword evidence="1" id="KW-0812">Transmembrane</keyword>
<name>A0A923RR82_9FIRM</name>
<dbReference type="AlphaFoldDB" id="A0A923RR82"/>
<dbReference type="Proteomes" id="UP000652477">
    <property type="component" value="Unassembled WGS sequence"/>
</dbReference>
<keyword evidence="1" id="KW-0472">Membrane</keyword>
<evidence type="ECO:0000313" key="3">
    <source>
        <dbReference type="Proteomes" id="UP000652477"/>
    </source>
</evidence>
<sequence>MNETLAIIVLCVNFLFFIEGIDTAFTKKANKVYKITHILYPAIAIIIMLYFIAIGLYK</sequence>
<feature type="transmembrane region" description="Helical" evidence="1">
    <location>
        <begin position="6"/>
        <end position="26"/>
    </location>
</feature>
<keyword evidence="1" id="KW-1133">Transmembrane helix</keyword>
<gene>
    <name evidence="2" type="ORF">H8S37_04160</name>
</gene>
<protein>
    <submittedName>
        <fullName evidence="2">Uncharacterized protein</fullName>
    </submittedName>
</protein>
<feature type="transmembrane region" description="Helical" evidence="1">
    <location>
        <begin position="38"/>
        <end position="57"/>
    </location>
</feature>
<reference evidence="2" key="1">
    <citation type="submission" date="2020-08" db="EMBL/GenBank/DDBJ databases">
        <title>Genome public.</title>
        <authorList>
            <person name="Liu C."/>
            <person name="Sun Q."/>
        </authorList>
    </citation>
    <scope>NUCLEOTIDE SEQUENCE</scope>
    <source>
        <strain evidence="2">NSJ-55</strain>
    </source>
</reference>
<accession>A0A923RR82</accession>
<evidence type="ECO:0000313" key="2">
    <source>
        <dbReference type="EMBL" id="MBC5688127.1"/>
    </source>
</evidence>
<dbReference type="EMBL" id="JACOPF010000001">
    <property type="protein sequence ID" value="MBC5688127.1"/>
    <property type="molecule type" value="Genomic_DNA"/>
</dbReference>
<organism evidence="2 3">
    <name type="scientific">Mediterraneibacter hominis</name>
    <dbReference type="NCBI Taxonomy" id="2763054"/>
    <lineage>
        <taxon>Bacteria</taxon>
        <taxon>Bacillati</taxon>
        <taxon>Bacillota</taxon>
        <taxon>Clostridia</taxon>
        <taxon>Lachnospirales</taxon>
        <taxon>Lachnospiraceae</taxon>
        <taxon>Mediterraneibacter</taxon>
    </lineage>
</organism>
<dbReference type="RefSeq" id="WP_186874761.1">
    <property type="nucleotide sequence ID" value="NZ_JACOPF010000001.1"/>
</dbReference>
<evidence type="ECO:0000256" key="1">
    <source>
        <dbReference type="SAM" id="Phobius"/>
    </source>
</evidence>